<dbReference type="CDD" id="cd01400">
    <property type="entry name" value="6PGL"/>
    <property type="match status" value="1"/>
</dbReference>
<dbReference type="Gene3D" id="3.40.50.1360">
    <property type="match status" value="1"/>
</dbReference>
<reference evidence="10" key="1">
    <citation type="submission" date="2016-04" db="EMBL/GenBank/DDBJ databases">
        <title>Draft genome sequence of Paludibacter jiangxiensis strain NM7.</title>
        <authorList>
            <person name="Qiu Y."/>
            <person name="Matsuura N."/>
            <person name="Ohashi A."/>
            <person name="Tourlousse M.D."/>
            <person name="Sekiguchi Y."/>
        </authorList>
    </citation>
    <scope>NUCLEOTIDE SEQUENCE [LARGE SCALE GENOMIC DNA]</scope>
    <source>
        <strain evidence="10">NM7</strain>
    </source>
</reference>
<dbReference type="OrthoDB" id="9810967at2"/>
<keyword evidence="10" id="KW-1185">Reference proteome</keyword>
<comment type="function">
    <text evidence="2 7">Hydrolysis of 6-phosphogluconolactone to 6-phosphogluconate.</text>
</comment>
<dbReference type="Pfam" id="PF01182">
    <property type="entry name" value="Glucosamine_iso"/>
    <property type="match status" value="1"/>
</dbReference>
<dbReference type="SUPFAM" id="SSF100950">
    <property type="entry name" value="NagB/RpiA/CoA transferase-like"/>
    <property type="match status" value="1"/>
</dbReference>
<dbReference type="InterPro" id="IPR006148">
    <property type="entry name" value="Glc/Gal-6P_isomerase"/>
</dbReference>
<dbReference type="PANTHER" id="PTHR11054">
    <property type="entry name" value="6-PHOSPHOGLUCONOLACTONASE"/>
    <property type="match status" value="1"/>
</dbReference>
<dbReference type="Proteomes" id="UP000076586">
    <property type="component" value="Unassembled WGS sequence"/>
</dbReference>
<evidence type="ECO:0000313" key="10">
    <source>
        <dbReference type="Proteomes" id="UP000076586"/>
    </source>
</evidence>
<comment type="similarity">
    <text evidence="4 7">Belongs to the glucosamine/galactosamine-6-phosphate isomerase family. 6-phosphogluconolactonase subfamily.</text>
</comment>
<name>A0A161LF78_9BACT</name>
<evidence type="ECO:0000256" key="5">
    <source>
        <dbReference type="ARBA" id="ARBA00013198"/>
    </source>
</evidence>
<proteinExistence type="inferred from homology"/>
<evidence type="ECO:0000259" key="8">
    <source>
        <dbReference type="Pfam" id="PF01182"/>
    </source>
</evidence>
<dbReference type="InterPro" id="IPR039104">
    <property type="entry name" value="6PGL"/>
</dbReference>
<dbReference type="NCBIfam" id="TIGR01198">
    <property type="entry name" value="pgl"/>
    <property type="match status" value="1"/>
</dbReference>
<gene>
    <name evidence="7" type="primary">pgl</name>
    <name evidence="9" type="ORF">PJIAN_3492</name>
</gene>
<evidence type="ECO:0000256" key="4">
    <source>
        <dbReference type="ARBA" id="ARBA00010662"/>
    </source>
</evidence>
<dbReference type="GO" id="GO:0006098">
    <property type="term" value="P:pentose-phosphate shunt"/>
    <property type="evidence" value="ECO:0007669"/>
    <property type="project" value="UniProtKB-UniPathway"/>
</dbReference>
<dbReference type="GO" id="GO:0017057">
    <property type="term" value="F:6-phosphogluconolactonase activity"/>
    <property type="evidence" value="ECO:0007669"/>
    <property type="project" value="UniProtKB-UniRule"/>
</dbReference>
<evidence type="ECO:0000256" key="2">
    <source>
        <dbReference type="ARBA" id="ARBA00002681"/>
    </source>
</evidence>
<evidence type="ECO:0000256" key="3">
    <source>
        <dbReference type="ARBA" id="ARBA00004961"/>
    </source>
</evidence>
<keyword evidence="7" id="KW-0378">Hydrolase</keyword>
<accession>A0A161LF78</accession>
<dbReference type="InterPro" id="IPR037171">
    <property type="entry name" value="NagB/RpiA_transferase-like"/>
</dbReference>
<dbReference type="RefSeq" id="WP_101750739.1">
    <property type="nucleotide sequence ID" value="NZ_BDCR01000003.1"/>
</dbReference>
<evidence type="ECO:0000256" key="1">
    <source>
        <dbReference type="ARBA" id="ARBA00000832"/>
    </source>
</evidence>
<reference evidence="10" key="2">
    <citation type="journal article" date="2017" name="Genome Announc.">
        <title>Draft genome sequence of Paludibacter jiangxiensis NM7(T), a propionate-producing fermentative bacterium.</title>
        <authorList>
            <person name="Qiu Y.-L."/>
            <person name="Tourlousse D.M."/>
            <person name="Matsuura N."/>
            <person name="Ohashi A."/>
            <person name="Sekiguchi Y."/>
        </authorList>
    </citation>
    <scope>NUCLEOTIDE SEQUENCE [LARGE SCALE GENOMIC DNA]</scope>
    <source>
        <strain evidence="10">NM7</strain>
    </source>
</reference>
<protein>
    <recommendedName>
        <fullName evidence="6 7">6-phosphogluconolactonase</fullName>
        <shortName evidence="7">6PGL</shortName>
        <ecNumber evidence="5 7">3.1.1.31</ecNumber>
    </recommendedName>
</protein>
<dbReference type="EC" id="3.1.1.31" evidence="5 7"/>
<dbReference type="UniPathway" id="UPA00115">
    <property type="reaction ID" value="UER00409"/>
</dbReference>
<organism evidence="9 10">
    <name type="scientific">Paludibacter jiangxiensis</name>
    <dbReference type="NCBI Taxonomy" id="681398"/>
    <lineage>
        <taxon>Bacteria</taxon>
        <taxon>Pseudomonadati</taxon>
        <taxon>Bacteroidota</taxon>
        <taxon>Bacteroidia</taxon>
        <taxon>Bacteroidales</taxon>
        <taxon>Paludibacteraceae</taxon>
        <taxon>Paludibacter</taxon>
    </lineage>
</organism>
<dbReference type="STRING" id="681398.PJIAN_3492"/>
<dbReference type="EMBL" id="BDCR01000003">
    <property type="protein sequence ID" value="GAT63177.1"/>
    <property type="molecule type" value="Genomic_DNA"/>
</dbReference>
<evidence type="ECO:0000313" key="9">
    <source>
        <dbReference type="EMBL" id="GAT63177.1"/>
    </source>
</evidence>
<evidence type="ECO:0000256" key="6">
    <source>
        <dbReference type="ARBA" id="ARBA00020337"/>
    </source>
</evidence>
<dbReference type="AlphaFoldDB" id="A0A161LF78"/>
<dbReference type="InterPro" id="IPR005900">
    <property type="entry name" value="6-phosphogluconolactonase_DevB"/>
</dbReference>
<sequence length="233" mass="26137">MMKGVSIFETSDELNREVVNLVDFLLESRPVVNISLSGGSTPKALFDYWAKVKQEPGYWKRICLFWGDERCVPPDHEMSNYGMTKTHLLDEIPIPAENVFRIMGENDPEKEAARYAHLIEQKTPSFDLILLGLGDDGHTVSIFPSSIKLWNDPHICVVNSHPDSGMKRITITGKVVNAANYVAFLVTGSNKAIKVREIVLQRRNCFNKYPAAKVHPASGNLLWLLDKDAASLL</sequence>
<comment type="caution">
    <text evidence="9">The sequence shown here is derived from an EMBL/GenBank/DDBJ whole genome shotgun (WGS) entry which is preliminary data.</text>
</comment>
<comment type="catalytic activity">
    <reaction evidence="1 7">
        <text>6-phospho-D-glucono-1,5-lactone + H2O = 6-phospho-D-gluconate + H(+)</text>
        <dbReference type="Rhea" id="RHEA:12556"/>
        <dbReference type="ChEBI" id="CHEBI:15377"/>
        <dbReference type="ChEBI" id="CHEBI:15378"/>
        <dbReference type="ChEBI" id="CHEBI:57955"/>
        <dbReference type="ChEBI" id="CHEBI:58759"/>
        <dbReference type="EC" id="3.1.1.31"/>
    </reaction>
</comment>
<evidence type="ECO:0000256" key="7">
    <source>
        <dbReference type="RuleBase" id="RU365095"/>
    </source>
</evidence>
<comment type="pathway">
    <text evidence="3 7">Carbohydrate degradation; pentose phosphate pathway; D-ribulose 5-phosphate from D-glucose 6-phosphate (oxidative stage): step 2/3.</text>
</comment>
<dbReference type="GO" id="GO:0005975">
    <property type="term" value="P:carbohydrate metabolic process"/>
    <property type="evidence" value="ECO:0007669"/>
    <property type="project" value="UniProtKB-UniRule"/>
</dbReference>
<dbReference type="PANTHER" id="PTHR11054:SF0">
    <property type="entry name" value="6-PHOSPHOGLUCONOLACTONASE"/>
    <property type="match status" value="1"/>
</dbReference>
<feature type="domain" description="Glucosamine/galactosamine-6-phosphate isomerase" evidence="8">
    <location>
        <begin position="11"/>
        <end position="223"/>
    </location>
</feature>